<gene>
    <name evidence="7" type="ORF">HME7025_00934</name>
</gene>
<keyword evidence="3 5" id="KW-0663">Pyridoxal phosphate</keyword>
<dbReference type="Gene3D" id="3.90.1150.10">
    <property type="entry name" value="Aspartate Aminotransferase, domain 1"/>
    <property type="match status" value="1"/>
</dbReference>
<dbReference type="EC" id="2.6.1.52" evidence="7"/>
<feature type="domain" description="Aminotransferase class V" evidence="6">
    <location>
        <begin position="5"/>
        <end position="303"/>
    </location>
</feature>
<accession>A0A2S2DTT5</accession>
<dbReference type="InterPro" id="IPR015424">
    <property type="entry name" value="PyrdxlP-dep_Trfase"/>
</dbReference>
<dbReference type="Proteomes" id="UP000245468">
    <property type="component" value="Chromosome"/>
</dbReference>
<dbReference type="Gene3D" id="3.40.640.10">
    <property type="entry name" value="Type I PLP-dependent aspartate aminotransferase-like (Major domain)"/>
    <property type="match status" value="1"/>
</dbReference>
<dbReference type="GO" id="GO:0008453">
    <property type="term" value="F:alanine-glyoxylate transaminase activity"/>
    <property type="evidence" value="ECO:0007669"/>
    <property type="project" value="TreeGrafter"/>
</dbReference>
<dbReference type="InterPro" id="IPR015421">
    <property type="entry name" value="PyrdxlP-dep_Trfase_major"/>
</dbReference>
<dbReference type="InterPro" id="IPR024169">
    <property type="entry name" value="SP_NH2Trfase/AEP_transaminase"/>
</dbReference>
<dbReference type="RefSeq" id="WP_109322528.1">
    <property type="nucleotide sequence ID" value="NZ_CP029346.1"/>
</dbReference>
<evidence type="ECO:0000256" key="2">
    <source>
        <dbReference type="ARBA" id="ARBA00009236"/>
    </source>
</evidence>
<dbReference type="PIRSF" id="PIRSF000524">
    <property type="entry name" value="SPT"/>
    <property type="match status" value="1"/>
</dbReference>
<keyword evidence="7" id="KW-0808">Transferase</keyword>
<proteinExistence type="inferred from homology"/>
<dbReference type="PANTHER" id="PTHR21152">
    <property type="entry name" value="AMINOTRANSFERASE CLASS V"/>
    <property type="match status" value="1"/>
</dbReference>
<dbReference type="GO" id="GO:0004760">
    <property type="term" value="F:L-serine-pyruvate transaminase activity"/>
    <property type="evidence" value="ECO:0007669"/>
    <property type="project" value="TreeGrafter"/>
</dbReference>
<dbReference type="PANTHER" id="PTHR21152:SF40">
    <property type="entry name" value="ALANINE--GLYOXYLATE AMINOTRANSFERASE"/>
    <property type="match status" value="1"/>
</dbReference>
<evidence type="ECO:0000256" key="4">
    <source>
        <dbReference type="PIRSR" id="PIRSR000524-1"/>
    </source>
</evidence>
<evidence type="ECO:0000256" key="3">
    <source>
        <dbReference type="ARBA" id="ARBA00022898"/>
    </source>
</evidence>
<keyword evidence="7" id="KW-0032">Aminotransferase</keyword>
<evidence type="ECO:0000313" key="7">
    <source>
        <dbReference type="EMBL" id="AWL08803.1"/>
    </source>
</evidence>
<evidence type="ECO:0000313" key="8">
    <source>
        <dbReference type="Proteomes" id="UP000245468"/>
    </source>
</evidence>
<dbReference type="GO" id="GO:0004648">
    <property type="term" value="F:O-phospho-L-serine:2-oxoglutarate aminotransferase activity"/>
    <property type="evidence" value="ECO:0007669"/>
    <property type="project" value="UniProtKB-EC"/>
</dbReference>
<evidence type="ECO:0000256" key="5">
    <source>
        <dbReference type="PIRSR" id="PIRSR000524-50"/>
    </source>
</evidence>
<dbReference type="InterPro" id="IPR000192">
    <property type="entry name" value="Aminotrans_V_dom"/>
</dbReference>
<dbReference type="EMBL" id="CP029346">
    <property type="protein sequence ID" value="AWL08803.1"/>
    <property type="molecule type" value="Genomic_DNA"/>
</dbReference>
<comment type="similarity">
    <text evidence="2">Belongs to the class-V pyridoxal-phosphate-dependent aminotransferase family.</text>
</comment>
<evidence type="ECO:0000256" key="1">
    <source>
        <dbReference type="ARBA" id="ARBA00001933"/>
    </source>
</evidence>
<dbReference type="InterPro" id="IPR015422">
    <property type="entry name" value="PyrdxlP-dep_Trfase_small"/>
</dbReference>
<dbReference type="SUPFAM" id="SSF53383">
    <property type="entry name" value="PLP-dependent transferases"/>
    <property type="match status" value="1"/>
</dbReference>
<organism evidence="7 8">
    <name type="scientific">Aquirufa nivalisilvae</name>
    <dbReference type="NCBI Taxonomy" id="2516557"/>
    <lineage>
        <taxon>Bacteria</taxon>
        <taxon>Pseudomonadati</taxon>
        <taxon>Bacteroidota</taxon>
        <taxon>Cytophagia</taxon>
        <taxon>Cytophagales</taxon>
        <taxon>Flectobacillaceae</taxon>
        <taxon>Aquirufa</taxon>
    </lineage>
</organism>
<comment type="cofactor">
    <cofactor evidence="1 5">
        <name>pyridoxal 5'-phosphate</name>
        <dbReference type="ChEBI" id="CHEBI:597326"/>
    </cofactor>
</comment>
<dbReference type="Pfam" id="PF00266">
    <property type="entry name" value="Aminotran_5"/>
    <property type="match status" value="1"/>
</dbReference>
<protein>
    <submittedName>
        <fullName evidence="7">Phosphoserine transaminase</fullName>
        <ecNumber evidence="7">2.6.1.52</ecNumber>
    </submittedName>
</protein>
<evidence type="ECO:0000259" key="6">
    <source>
        <dbReference type="Pfam" id="PF00266"/>
    </source>
</evidence>
<dbReference type="AlphaFoldDB" id="A0A2S2DTT5"/>
<dbReference type="KEGG" id="psez:HME7025_00934"/>
<feature type="modified residue" description="N6-(pyridoxal phosphate)lysine" evidence="5">
    <location>
        <position position="189"/>
    </location>
</feature>
<dbReference type="GO" id="GO:0019265">
    <property type="term" value="P:glycine biosynthetic process, by transamination of glyoxylate"/>
    <property type="evidence" value="ECO:0007669"/>
    <property type="project" value="TreeGrafter"/>
</dbReference>
<feature type="binding site" evidence="4">
    <location>
        <position position="333"/>
    </location>
    <ligand>
        <name>substrate</name>
    </ligand>
</feature>
<reference evidence="8" key="1">
    <citation type="submission" date="2018-05" db="EMBL/GenBank/DDBJ databases">
        <title>Pseudarcicella sp. HME7025 Genome sequencing and assembly.</title>
        <authorList>
            <person name="Kim H."/>
            <person name="Kang H."/>
            <person name="Joh K."/>
        </authorList>
    </citation>
    <scope>NUCLEOTIDE SEQUENCE [LARGE SCALE GENOMIC DNA]</scope>
    <source>
        <strain evidence="8">HME7025</strain>
    </source>
</reference>
<dbReference type="OrthoDB" id="975012at2"/>
<keyword evidence="8" id="KW-1185">Reference proteome</keyword>
<sequence>MLSFYPGPSKVYPQTLGFIQEAYEQGIVSINHRSARFESLLKETLENLHQKWDIPAEYTIYFISSATEAWEIVAQSLIEKKSLHVYNGAFGKKWAHYVEQIIPQASSLEFGLNESLSDFASQISDELKTTIDTLCLVQSETSNGTGQVICRKELGFSPDCLIAVDATSSMGGIELPWLEADVWLASCQKCMGIPAGLGVLICSPKALERAEKLNRKDYYNSIILMEQNRKLFQTHYTPNVLGIYLLNRLSQTLPSIRVIHQQTWEKMAIWEDFWKHQSSFEFDFLVDQHALRLPTVLALKGESSEVNRIFQLAEQHQIDLGKGYGTWKNNTFRIANFPSHTIEDIHSLIQFIQA</sequence>
<name>A0A2S2DTT5_9BACT</name>